<keyword evidence="2" id="KW-1185">Reference proteome</keyword>
<proteinExistence type="predicted"/>
<organism evidence="1 2">
    <name type="scientific">Denitratisoma oestradiolicum</name>
    <dbReference type="NCBI Taxonomy" id="311182"/>
    <lineage>
        <taxon>Bacteria</taxon>
        <taxon>Pseudomonadati</taxon>
        <taxon>Pseudomonadota</taxon>
        <taxon>Betaproteobacteria</taxon>
        <taxon>Nitrosomonadales</taxon>
        <taxon>Sterolibacteriaceae</taxon>
        <taxon>Denitratisoma</taxon>
    </lineage>
</organism>
<evidence type="ECO:0000313" key="1">
    <source>
        <dbReference type="EMBL" id="CAB1369934.1"/>
    </source>
</evidence>
<gene>
    <name evidence="1" type="ORF">DENOEST_2769</name>
</gene>
<accession>A0A6S6XV59</accession>
<evidence type="ECO:0000313" key="2">
    <source>
        <dbReference type="Proteomes" id="UP000515733"/>
    </source>
</evidence>
<sequence>MRKAIETNYSLWYGNWFGRMFEPSGNEPEFSFVPYAVARYDHSIAETNNAL</sequence>
<name>A0A6S6XV59_9PROT</name>
<reference evidence="1 2" key="1">
    <citation type="submission" date="2020-03" db="EMBL/GenBank/DDBJ databases">
        <authorList>
            <consortium name="Genoscope - CEA"/>
            <person name="William W."/>
        </authorList>
    </citation>
    <scope>NUCLEOTIDE SEQUENCE [LARGE SCALE GENOMIC DNA]</scope>
    <source>
        <strain evidence="2">DSM 16959</strain>
    </source>
</reference>
<dbReference type="Proteomes" id="UP000515733">
    <property type="component" value="Chromosome"/>
</dbReference>
<dbReference type="EMBL" id="LR778301">
    <property type="protein sequence ID" value="CAB1369934.1"/>
    <property type="molecule type" value="Genomic_DNA"/>
</dbReference>
<dbReference type="AlphaFoldDB" id="A0A6S6XV59"/>
<dbReference type="KEGG" id="doe:DENOEST_2769"/>
<protein>
    <submittedName>
        <fullName evidence="1">Uncharacterized protein</fullName>
    </submittedName>
</protein>